<keyword evidence="8" id="KW-0915">Sodium</keyword>
<feature type="transmembrane region" description="Helical" evidence="15">
    <location>
        <begin position="394"/>
        <end position="416"/>
    </location>
</feature>
<evidence type="ECO:0000313" key="17">
    <source>
        <dbReference type="Proteomes" id="UP000828390"/>
    </source>
</evidence>
<comment type="subcellular location">
    <subcellularLocation>
        <location evidence="1">Membrane</location>
        <topology evidence="1">Multi-pass membrane protein</topology>
    </subcellularLocation>
</comment>
<keyword evidence="4 15" id="KW-0812">Transmembrane</keyword>
<evidence type="ECO:0000256" key="12">
    <source>
        <dbReference type="ARBA" id="ARBA00023201"/>
    </source>
</evidence>
<dbReference type="Gene3D" id="1.20.1730.10">
    <property type="entry name" value="Sodium/glucose cotransporter"/>
    <property type="match status" value="1"/>
</dbReference>
<keyword evidence="10 15" id="KW-0472">Membrane</keyword>
<comment type="similarity">
    <text evidence="2 13">Belongs to the sodium:solute symporter (SSF) (TC 2.A.21) family.</text>
</comment>
<evidence type="ECO:0000256" key="4">
    <source>
        <dbReference type="ARBA" id="ARBA00022692"/>
    </source>
</evidence>
<dbReference type="PROSITE" id="PS50283">
    <property type="entry name" value="NA_SOLUT_SYMP_3"/>
    <property type="match status" value="1"/>
</dbReference>
<feature type="region of interest" description="Disordered" evidence="14">
    <location>
        <begin position="567"/>
        <end position="588"/>
    </location>
</feature>
<evidence type="ECO:0000256" key="2">
    <source>
        <dbReference type="ARBA" id="ARBA00006434"/>
    </source>
</evidence>
<dbReference type="PANTHER" id="PTHR45897">
    <property type="entry name" value="HIGH-AFFINITY CHOLINE TRANSPORTER 1"/>
    <property type="match status" value="1"/>
</dbReference>
<keyword evidence="11" id="KW-0325">Glycoprotein</keyword>
<dbReference type="InterPro" id="IPR001734">
    <property type="entry name" value="Na/solute_symporter"/>
</dbReference>
<evidence type="ECO:0000256" key="6">
    <source>
        <dbReference type="ARBA" id="ARBA00022979"/>
    </source>
</evidence>
<evidence type="ECO:0000256" key="11">
    <source>
        <dbReference type="ARBA" id="ARBA00023180"/>
    </source>
</evidence>
<protein>
    <submittedName>
        <fullName evidence="16">Uncharacterized protein</fullName>
    </submittedName>
</protein>
<feature type="transmembrane region" description="Helical" evidence="15">
    <location>
        <begin position="260"/>
        <end position="284"/>
    </location>
</feature>
<keyword evidence="17" id="KW-1185">Reference proteome</keyword>
<dbReference type="InterPro" id="IPR052244">
    <property type="entry name" value="Choline_transporter"/>
</dbReference>
<feature type="transmembrane region" description="Helical" evidence="15">
    <location>
        <begin position="121"/>
        <end position="145"/>
    </location>
</feature>
<evidence type="ECO:0000256" key="15">
    <source>
        <dbReference type="SAM" id="Phobius"/>
    </source>
</evidence>
<evidence type="ECO:0000256" key="9">
    <source>
        <dbReference type="ARBA" id="ARBA00023065"/>
    </source>
</evidence>
<feature type="transmembrane region" description="Helical" evidence="15">
    <location>
        <begin position="227"/>
        <end position="248"/>
    </location>
</feature>
<feature type="transmembrane region" description="Helical" evidence="15">
    <location>
        <begin position="185"/>
        <end position="203"/>
    </location>
</feature>
<organism evidence="16 17">
    <name type="scientific">Dreissena polymorpha</name>
    <name type="common">Zebra mussel</name>
    <name type="synonym">Mytilus polymorpha</name>
    <dbReference type="NCBI Taxonomy" id="45954"/>
    <lineage>
        <taxon>Eukaryota</taxon>
        <taxon>Metazoa</taxon>
        <taxon>Spiralia</taxon>
        <taxon>Lophotrochozoa</taxon>
        <taxon>Mollusca</taxon>
        <taxon>Bivalvia</taxon>
        <taxon>Autobranchia</taxon>
        <taxon>Heteroconchia</taxon>
        <taxon>Euheterodonta</taxon>
        <taxon>Imparidentia</taxon>
        <taxon>Neoheterodontei</taxon>
        <taxon>Myida</taxon>
        <taxon>Dreissenoidea</taxon>
        <taxon>Dreissenidae</taxon>
        <taxon>Dreissena</taxon>
    </lineage>
</organism>
<dbReference type="GO" id="GO:0005886">
    <property type="term" value="C:plasma membrane"/>
    <property type="evidence" value="ECO:0007669"/>
    <property type="project" value="TreeGrafter"/>
</dbReference>
<feature type="transmembrane region" description="Helical" evidence="15">
    <location>
        <begin position="421"/>
        <end position="438"/>
    </location>
</feature>
<keyword evidence="3" id="KW-0813">Transport</keyword>
<dbReference type="Proteomes" id="UP000828390">
    <property type="component" value="Unassembled WGS sequence"/>
</dbReference>
<evidence type="ECO:0000256" key="7">
    <source>
        <dbReference type="ARBA" id="ARBA00022989"/>
    </source>
</evidence>
<feature type="transmembrane region" description="Helical" evidence="15">
    <location>
        <begin position="151"/>
        <end position="173"/>
    </location>
</feature>
<evidence type="ECO:0000256" key="5">
    <source>
        <dbReference type="ARBA" id="ARBA00022847"/>
    </source>
</evidence>
<feature type="transmembrane region" description="Helical" evidence="15">
    <location>
        <begin position="467"/>
        <end position="488"/>
    </location>
</feature>
<keyword evidence="6" id="KW-0530">Neurotransmitter biosynthesis</keyword>
<feature type="transmembrane region" description="Helical" evidence="15">
    <location>
        <begin position="78"/>
        <end position="100"/>
    </location>
</feature>
<dbReference type="GO" id="GO:0008292">
    <property type="term" value="P:acetylcholine biosynthetic process"/>
    <property type="evidence" value="ECO:0007669"/>
    <property type="project" value="TreeGrafter"/>
</dbReference>
<feature type="transmembrane region" description="Helical" evidence="15">
    <location>
        <begin position="47"/>
        <end position="66"/>
    </location>
</feature>
<evidence type="ECO:0000256" key="1">
    <source>
        <dbReference type="ARBA" id="ARBA00004141"/>
    </source>
</evidence>
<evidence type="ECO:0000256" key="3">
    <source>
        <dbReference type="ARBA" id="ARBA00022448"/>
    </source>
</evidence>
<feature type="transmembrane region" description="Helical" evidence="15">
    <location>
        <begin position="6"/>
        <end position="26"/>
    </location>
</feature>
<evidence type="ECO:0000313" key="16">
    <source>
        <dbReference type="EMBL" id="KAH3703311.1"/>
    </source>
</evidence>
<dbReference type="AlphaFoldDB" id="A0A9D3YNM7"/>
<feature type="transmembrane region" description="Helical" evidence="15">
    <location>
        <begin position="366"/>
        <end position="388"/>
    </location>
</feature>
<sequence>MAVNITGLIVLVVFYLIILIVGVLAARRKGLTGRPTLESSIVADRNISTLVGIFTMTATTVGGGYINGTAESIATAGLVWTLAPLGIFIGLIIGGVVYAGPMREHRYMTMLDPFNERFGGVVVVLVYMASLCGDLFWTASILSALGTSLSVIVNLDLTVAIVTSAGVTVFYTMIGQMISVAYTDVVQLIFIVFGLCLSVPFVLTNENVGSIDTLTNDWLGKLDTPSLPQWIDLLIAMTFGTIPWQAYFQRVLSVRSGRQAKILSVAGACAAFVLVVPSILIGAAGKSADWNATRLGVSPLDIGQGSAILPHVLNEFTPPAVSILGLGAISAAVMSSMDSSVLGSSSMFTFNVYKNILRNKASERELLWVQRLVILIVGAMATTISIFVPIIYGLFILAADIVFVIVLPQLTCALFLKFTNAYGAFLGFLTGAVLRLGAGEPYLKFEPIIKYPWFDNNIGQVFPFRTFSMVMSFSIIIVVSLITNVLFLKEVFPKSCDIFGILKRMKHSYNPAPTCELTEVPQSNSATQLCRCPDRNVPCNHEKQSGDLSSNDLSSGSHDISCDHGCEKTGSQQWSPAPVEAGNLGTKL</sequence>
<dbReference type="CDD" id="cd11474">
    <property type="entry name" value="SLC5sbd_CHT"/>
    <property type="match status" value="1"/>
</dbReference>
<evidence type="ECO:0000256" key="14">
    <source>
        <dbReference type="SAM" id="MobiDB-lite"/>
    </source>
</evidence>
<gene>
    <name evidence="16" type="ORF">DPMN_078345</name>
</gene>
<keyword evidence="7 15" id="KW-1133">Transmembrane helix</keyword>
<dbReference type="EMBL" id="JAIWYP010000015">
    <property type="protein sequence ID" value="KAH3703311.1"/>
    <property type="molecule type" value="Genomic_DNA"/>
</dbReference>
<evidence type="ECO:0000256" key="10">
    <source>
        <dbReference type="ARBA" id="ARBA00023136"/>
    </source>
</evidence>
<keyword evidence="9" id="KW-0406">Ion transport</keyword>
<keyword evidence="5" id="KW-0769">Symport</keyword>
<dbReference type="GO" id="GO:0005307">
    <property type="term" value="F:choline:sodium symporter activity"/>
    <property type="evidence" value="ECO:0007669"/>
    <property type="project" value="TreeGrafter"/>
</dbReference>
<evidence type="ECO:0000256" key="8">
    <source>
        <dbReference type="ARBA" id="ARBA00023053"/>
    </source>
</evidence>
<name>A0A9D3YNM7_DREPO</name>
<dbReference type="OrthoDB" id="546820at2759"/>
<reference evidence="16" key="2">
    <citation type="submission" date="2020-11" db="EMBL/GenBank/DDBJ databases">
        <authorList>
            <person name="McCartney M.A."/>
            <person name="Auch B."/>
            <person name="Kono T."/>
            <person name="Mallez S."/>
            <person name="Becker A."/>
            <person name="Gohl D.M."/>
            <person name="Silverstein K.A.T."/>
            <person name="Koren S."/>
            <person name="Bechman K.B."/>
            <person name="Herman A."/>
            <person name="Abrahante J.E."/>
            <person name="Garbe J."/>
        </authorList>
    </citation>
    <scope>NUCLEOTIDE SEQUENCE</scope>
    <source>
        <strain evidence="16">Duluth1</strain>
        <tissue evidence="16">Whole animal</tissue>
    </source>
</reference>
<reference evidence="16" key="1">
    <citation type="journal article" date="2019" name="bioRxiv">
        <title>The Genome of the Zebra Mussel, Dreissena polymorpha: A Resource for Invasive Species Research.</title>
        <authorList>
            <person name="McCartney M.A."/>
            <person name="Auch B."/>
            <person name="Kono T."/>
            <person name="Mallez S."/>
            <person name="Zhang Y."/>
            <person name="Obille A."/>
            <person name="Becker A."/>
            <person name="Abrahante J.E."/>
            <person name="Garbe J."/>
            <person name="Badalamenti J.P."/>
            <person name="Herman A."/>
            <person name="Mangelson H."/>
            <person name="Liachko I."/>
            <person name="Sullivan S."/>
            <person name="Sone E.D."/>
            <person name="Koren S."/>
            <person name="Silverstein K.A.T."/>
            <person name="Beckman K.B."/>
            <person name="Gohl D.M."/>
        </authorList>
    </citation>
    <scope>NUCLEOTIDE SEQUENCE</scope>
    <source>
        <strain evidence="16">Duluth1</strain>
        <tissue evidence="16">Whole animal</tissue>
    </source>
</reference>
<accession>A0A9D3YNM7</accession>
<dbReference type="Pfam" id="PF00474">
    <property type="entry name" value="SSF"/>
    <property type="match status" value="1"/>
</dbReference>
<keyword evidence="12" id="KW-0739">Sodium transport</keyword>
<dbReference type="PANTHER" id="PTHR45897:SF4">
    <property type="entry name" value="HIGH-AFFINITY CHOLINE TRANSPORTER 1"/>
    <property type="match status" value="1"/>
</dbReference>
<comment type="caution">
    <text evidence="16">The sequence shown here is derived from an EMBL/GenBank/DDBJ whole genome shotgun (WGS) entry which is preliminary data.</text>
</comment>
<feature type="transmembrane region" description="Helical" evidence="15">
    <location>
        <begin position="320"/>
        <end position="345"/>
    </location>
</feature>
<dbReference type="InterPro" id="IPR038377">
    <property type="entry name" value="Na/Glc_symporter_sf"/>
</dbReference>
<evidence type="ECO:0000256" key="13">
    <source>
        <dbReference type="RuleBase" id="RU362091"/>
    </source>
</evidence>
<proteinExistence type="inferred from homology"/>